<feature type="compositionally biased region" description="Low complexity" evidence="1">
    <location>
        <begin position="302"/>
        <end position="327"/>
    </location>
</feature>
<name>A0A518CZ93_9BACT</name>
<reference evidence="2 3" key="1">
    <citation type="submission" date="2019-02" db="EMBL/GenBank/DDBJ databases">
        <title>Deep-cultivation of Planctomycetes and their phenomic and genomic characterization uncovers novel biology.</title>
        <authorList>
            <person name="Wiegand S."/>
            <person name="Jogler M."/>
            <person name="Boedeker C."/>
            <person name="Pinto D."/>
            <person name="Vollmers J."/>
            <person name="Rivas-Marin E."/>
            <person name="Kohn T."/>
            <person name="Peeters S.H."/>
            <person name="Heuer A."/>
            <person name="Rast P."/>
            <person name="Oberbeckmann S."/>
            <person name="Bunk B."/>
            <person name="Jeske O."/>
            <person name="Meyerdierks A."/>
            <person name="Storesund J.E."/>
            <person name="Kallscheuer N."/>
            <person name="Luecker S."/>
            <person name="Lage O.M."/>
            <person name="Pohl T."/>
            <person name="Merkel B.J."/>
            <person name="Hornburger P."/>
            <person name="Mueller R.-W."/>
            <person name="Bruemmer F."/>
            <person name="Labrenz M."/>
            <person name="Spormann A.M."/>
            <person name="Op den Camp H."/>
            <person name="Overmann J."/>
            <person name="Amann R."/>
            <person name="Jetten M.S.M."/>
            <person name="Mascher T."/>
            <person name="Medema M.H."/>
            <person name="Devos D.P."/>
            <person name="Kaster A.-K."/>
            <person name="Ovreas L."/>
            <person name="Rohde M."/>
            <person name="Galperin M.Y."/>
            <person name="Jogler C."/>
        </authorList>
    </citation>
    <scope>NUCLEOTIDE SEQUENCE [LARGE SCALE GENOMIC DNA]</scope>
    <source>
        <strain evidence="2 3">Pla163</strain>
    </source>
</reference>
<dbReference type="Proteomes" id="UP000319342">
    <property type="component" value="Chromosome"/>
</dbReference>
<keyword evidence="3" id="KW-1185">Reference proteome</keyword>
<proteinExistence type="predicted"/>
<evidence type="ECO:0000313" key="3">
    <source>
        <dbReference type="Proteomes" id="UP000319342"/>
    </source>
</evidence>
<feature type="compositionally biased region" description="Basic residues" evidence="1">
    <location>
        <begin position="289"/>
        <end position="301"/>
    </location>
</feature>
<feature type="region of interest" description="Disordered" evidence="1">
    <location>
        <begin position="130"/>
        <end position="327"/>
    </location>
</feature>
<feature type="compositionally biased region" description="Polar residues" evidence="1">
    <location>
        <begin position="182"/>
        <end position="191"/>
    </location>
</feature>
<organism evidence="2 3">
    <name type="scientific">Rohdeia mirabilis</name>
    <dbReference type="NCBI Taxonomy" id="2528008"/>
    <lineage>
        <taxon>Bacteria</taxon>
        <taxon>Pseudomonadati</taxon>
        <taxon>Planctomycetota</taxon>
        <taxon>Planctomycetia</taxon>
        <taxon>Planctomycetia incertae sedis</taxon>
        <taxon>Rohdeia</taxon>
    </lineage>
</organism>
<feature type="compositionally biased region" description="Low complexity" evidence="1">
    <location>
        <begin position="240"/>
        <end position="249"/>
    </location>
</feature>
<gene>
    <name evidence="2" type="ORF">Pla163_16260</name>
</gene>
<evidence type="ECO:0000313" key="2">
    <source>
        <dbReference type="EMBL" id="QDU84515.1"/>
    </source>
</evidence>
<feature type="compositionally biased region" description="Basic residues" evidence="1">
    <location>
        <begin position="168"/>
        <end position="177"/>
    </location>
</feature>
<sequence>MCAGPPRGRRRALEGEWGVEGEGDIDAAQSRGEVVHRRLLTILARLAIDHDHRAGSLDSAWFGRRTGRAIGRRTTRSRRTPACPATAAGTRSCATPWTACRPVPRESRSARPSLCESPWRRAWSRPCVARGAPLDRPAPGREIRAGAFRPVSGTTVEGPRRPDLAHPRSSKRSHPGHRSGQPHGSSTSSESHGPWRPTKCRRANQDRSPSASAHCPAADARRGPRAPQRRSREVRSDGVASSRWAAAARRNLEWGPSTRTPIGARGSSRSAADPSIARRRPSAPSGPRRPTHRRARVRAARARSPCAHPGCGRSPSRAVRPRAPGSR</sequence>
<protein>
    <submittedName>
        <fullName evidence="2">Uncharacterized protein</fullName>
    </submittedName>
</protein>
<dbReference type="AlphaFoldDB" id="A0A518CZ93"/>
<accession>A0A518CZ93</accession>
<evidence type="ECO:0000256" key="1">
    <source>
        <dbReference type="SAM" id="MobiDB-lite"/>
    </source>
</evidence>
<dbReference type="EMBL" id="CP036290">
    <property type="protein sequence ID" value="QDU84515.1"/>
    <property type="molecule type" value="Genomic_DNA"/>
</dbReference>